<dbReference type="InterPro" id="IPR012944">
    <property type="entry name" value="SusD_RagB_dom"/>
</dbReference>
<dbReference type="Proteomes" id="UP000199138">
    <property type="component" value="Unassembled WGS sequence"/>
</dbReference>
<organism evidence="8 9">
    <name type="scientific">Pustulibacterium marinum</name>
    <dbReference type="NCBI Taxonomy" id="1224947"/>
    <lineage>
        <taxon>Bacteria</taxon>
        <taxon>Pseudomonadati</taxon>
        <taxon>Bacteroidota</taxon>
        <taxon>Flavobacteriia</taxon>
        <taxon>Flavobacteriales</taxon>
        <taxon>Flavobacteriaceae</taxon>
        <taxon>Pustulibacterium</taxon>
    </lineage>
</organism>
<dbReference type="Pfam" id="PF07980">
    <property type="entry name" value="SusD_RagB"/>
    <property type="match status" value="1"/>
</dbReference>
<evidence type="ECO:0000256" key="3">
    <source>
        <dbReference type="ARBA" id="ARBA00022729"/>
    </source>
</evidence>
<dbReference type="EMBL" id="FPBK01000011">
    <property type="protein sequence ID" value="SFU64282.1"/>
    <property type="molecule type" value="Genomic_DNA"/>
</dbReference>
<protein>
    <submittedName>
        <fullName evidence="8">Starch-binding associating with outer membrane</fullName>
    </submittedName>
</protein>
<comment type="similarity">
    <text evidence="2">Belongs to the SusD family.</text>
</comment>
<evidence type="ECO:0000256" key="2">
    <source>
        <dbReference type="ARBA" id="ARBA00006275"/>
    </source>
</evidence>
<comment type="subcellular location">
    <subcellularLocation>
        <location evidence="1">Cell outer membrane</location>
    </subcellularLocation>
</comment>
<evidence type="ECO:0000313" key="9">
    <source>
        <dbReference type="Proteomes" id="UP000199138"/>
    </source>
</evidence>
<dbReference type="PROSITE" id="PS51257">
    <property type="entry name" value="PROKAR_LIPOPROTEIN"/>
    <property type="match status" value="1"/>
</dbReference>
<evidence type="ECO:0000313" key="8">
    <source>
        <dbReference type="EMBL" id="SFU64282.1"/>
    </source>
</evidence>
<evidence type="ECO:0000256" key="4">
    <source>
        <dbReference type="ARBA" id="ARBA00023136"/>
    </source>
</evidence>
<proteinExistence type="inferred from homology"/>
<reference evidence="8 9" key="1">
    <citation type="submission" date="2016-10" db="EMBL/GenBank/DDBJ databases">
        <authorList>
            <person name="de Groot N.N."/>
        </authorList>
    </citation>
    <scope>NUCLEOTIDE SEQUENCE [LARGE SCALE GENOMIC DNA]</scope>
    <source>
        <strain evidence="8 9">CGMCC 1.12333</strain>
    </source>
</reference>
<evidence type="ECO:0000256" key="5">
    <source>
        <dbReference type="ARBA" id="ARBA00023237"/>
    </source>
</evidence>
<keyword evidence="3" id="KW-0732">Signal</keyword>
<feature type="domain" description="SusD-like N-terminal" evidence="7">
    <location>
        <begin position="23"/>
        <end position="222"/>
    </location>
</feature>
<keyword evidence="4" id="KW-0472">Membrane</keyword>
<keyword evidence="5" id="KW-0998">Cell outer membrane</keyword>
<evidence type="ECO:0000256" key="1">
    <source>
        <dbReference type="ARBA" id="ARBA00004442"/>
    </source>
</evidence>
<dbReference type="STRING" id="1224947.SAMN05216480_11126"/>
<dbReference type="RefSeq" id="WP_093025692.1">
    <property type="nucleotide sequence ID" value="NZ_FPBK01000011.1"/>
</dbReference>
<dbReference type="GO" id="GO:0009279">
    <property type="term" value="C:cell outer membrane"/>
    <property type="evidence" value="ECO:0007669"/>
    <property type="project" value="UniProtKB-SubCell"/>
</dbReference>
<dbReference type="AlphaFoldDB" id="A0A1I7HU68"/>
<dbReference type="Gene3D" id="1.25.40.390">
    <property type="match status" value="1"/>
</dbReference>
<keyword evidence="9" id="KW-1185">Reference proteome</keyword>
<dbReference type="InterPro" id="IPR011990">
    <property type="entry name" value="TPR-like_helical_dom_sf"/>
</dbReference>
<dbReference type="SUPFAM" id="SSF48452">
    <property type="entry name" value="TPR-like"/>
    <property type="match status" value="1"/>
</dbReference>
<evidence type="ECO:0000259" key="6">
    <source>
        <dbReference type="Pfam" id="PF07980"/>
    </source>
</evidence>
<gene>
    <name evidence="8" type="ORF">SAMN05216480_11126</name>
</gene>
<feature type="domain" description="RagB/SusD" evidence="6">
    <location>
        <begin position="335"/>
        <end position="565"/>
    </location>
</feature>
<dbReference type="OrthoDB" id="5694214at2"/>
<dbReference type="Pfam" id="PF14322">
    <property type="entry name" value="SusD-like_3"/>
    <property type="match status" value="1"/>
</dbReference>
<evidence type="ECO:0000259" key="7">
    <source>
        <dbReference type="Pfam" id="PF14322"/>
    </source>
</evidence>
<name>A0A1I7HU68_9FLAO</name>
<dbReference type="InterPro" id="IPR033985">
    <property type="entry name" value="SusD-like_N"/>
</dbReference>
<accession>A0A1I7HU68</accession>
<sequence>MKNTNKLHIVLVSLLMLMSCTEDYLDRPPLSSVTPEEYLQEESQLAAYSVEMYGMLPSHANWSFGTFGIDADTDNMADMSYNNRFVPGQWRVPQSGGNWSFSNIYRCNYFLNAVVPRWENNEIIGNSAMIEHYIGEMYFFRAFEYFNKVMAFGDFPIVEEVLPDDLSILTEASQRMPQTEVVRFILEDLDRAIELLQTSSPDGSKNRLSRDCALLFKSRVALYEGTWLKYFQNTAFVPNGPGWPGAEKSYNQGYMYPSGDINSEINWLLDQAMEASEEVASAHSLIANNGVLQQSLTDANNQYFDMFSDVDMSGYDEVLLWRDYDRGLGVTHNVPVYAQLGNNGVGLTKGMVDSFLMSNGLPIYASGSGYQGDDYISDVRENRDGRLWLFLKEPDQVNVLYEASEGDHATPIEPIPDITNSNPEQGYSTGYTIRKGLSYDQAQTVNGGGATGSIVFRAVEAYLNYMEASYERTGGINGTAAQYWHAIRQRAMVNIDYQATISATNMNIEGQGDWGAYSGGTLIAPTLYNIRRERRNELMAEGLRYMDLKRWRAMDQMVNDPYHIEGFKLWGPMQDWYDDLTYGTGTSNVSAPSTSEYLRPYEKTGNELVYNGYRWNMAHYLEPIAIQHFLITSEGNNVDSSPIYQNPNWPTTANQGPQ</sequence>